<dbReference type="InterPro" id="IPR003689">
    <property type="entry name" value="ZIP"/>
</dbReference>
<keyword evidence="8" id="KW-1185">Reference proteome</keyword>
<keyword evidence="3 6" id="KW-1133">Transmembrane helix</keyword>
<dbReference type="GO" id="GO:0005886">
    <property type="term" value="C:plasma membrane"/>
    <property type="evidence" value="ECO:0007669"/>
    <property type="project" value="TreeGrafter"/>
</dbReference>
<reference evidence="7 8" key="1">
    <citation type="submission" date="2018-04" db="EMBL/GenBank/DDBJ databases">
        <authorList>
            <person name="Zhang X."/>
            <person name="Yuan J."/>
            <person name="Li F."/>
            <person name="Xiang J."/>
        </authorList>
    </citation>
    <scope>NUCLEOTIDE SEQUENCE [LARGE SCALE GENOMIC DNA]</scope>
    <source>
        <tissue evidence="7">Muscle</tissue>
    </source>
</reference>
<dbReference type="AlphaFoldDB" id="A0A3R7MB71"/>
<dbReference type="PANTHER" id="PTHR11040">
    <property type="entry name" value="ZINC/IRON TRANSPORTER"/>
    <property type="match status" value="1"/>
</dbReference>
<evidence type="ECO:0000313" key="8">
    <source>
        <dbReference type="Proteomes" id="UP000283509"/>
    </source>
</evidence>
<dbReference type="Pfam" id="PF02535">
    <property type="entry name" value="Zip"/>
    <property type="match status" value="1"/>
</dbReference>
<reference evidence="7 8" key="2">
    <citation type="submission" date="2019-01" db="EMBL/GenBank/DDBJ databases">
        <title>The decoding of complex shrimp genome reveals the adaptation for benthos swimmer, frequently molting mechanism and breeding impact on genome.</title>
        <authorList>
            <person name="Sun Y."/>
            <person name="Gao Y."/>
            <person name="Yu Y."/>
        </authorList>
    </citation>
    <scope>NUCLEOTIDE SEQUENCE [LARGE SCALE GENOMIC DNA]</scope>
    <source>
        <tissue evidence="7">Muscle</tissue>
    </source>
</reference>
<dbReference type="OrthoDB" id="448280at2759"/>
<feature type="transmembrane region" description="Helical" evidence="6">
    <location>
        <begin position="280"/>
        <end position="302"/>
    </location>
</feature>
<feature type="transmembrane region" description="Helical" evidence="6">
    <location>
        <begin position="244"/>
        <end position="268"/>
    </location>
</feature>
<dbReference type="GO" id="GO:0005385">
    <property type="term" value="F:zinc ion transmembrane transporter activity"/>
    <property type="evidence" value="ECO:0007669"/>
    <property type="project" value="TreeGrafter"/>
</dbReference>
<sequence>MVDTAGNKAAALVTMAVITIAAALVPLYVRKMLKGRMHLPRTQRALSGCLCFGAGVLMATVFLHLLPEARMFVNDAMQGGFLPPTPYPVAELIVCVGFIIIYIIEDVVHTCVRRSSRGNKDLEMKGKKAQDKDARHDNAEEGSKSRKQDEVDESFQHLMEGHAEHRSEPGGHSHEHGLTQGISLLRAVIVVVAFSFHSVMEGLALGLQETSAGVWFLFAALMAHKVFIAFCLGMELLEVGVSLVPFVVSMTIFSLSSPVGGAMGALVWSLSTRDTTVGVLVPTILQGISAGTILYVTFCEVLERERAKPEGGPVRLVCFIIGFGFISSLRVLDEGCNKLTAPVANSSLA</sequence>
<feature type="transmembrane region" description="Helical" evidence="6">
    <location>
        <begin position="183"/>
        <end position="200"/>
    </location>
</feature>
<dbReference type="Proteomes" id="UP000283509">
    <property type="component" value="Unassembled WGS sequence"/>
</dbReference>
<feature type="transmembrane region" description="Helical" evidence="6">
    <location>
        <begin position="86"/>
        <end position="104"/>
    </location>
</feature>
<evidence type="ECO:0000256" key="4">
    <source>
        <dbReference type="ARBA" id="ARBA00023136"/>
    </source>
</evidence>
<evidence type="ECO:0008006" key="9">
    <source>
        <dbReference type="Google" id="ProtNLM"/>
    </source>
</evidence>
<protein>
    <recommendedName>
        <fullName evidence="9">Zinc transporter ZIP1</fullName>
    </recommendedName>
</protein>
<name>A0A3R7MB71_PENVA</name>
<evidence type="ECO:0000256" key="1">
    <source>
        <dbReference type="ARBA" id="ARBA00004141"/>
    </source>
</evidence>
<comment type="caution">
    <text evidence="7">The sequence shown here is derived from an EMBL/GenBank/DDBJ whole genome shotgun (WGS) entry which is preliminary data.</text>
</comment>
<accession>A0A3R7MB71</accession>
<feature type="transmembrane region" description="Helical" evidence="6">
    <location>
        <begin position="45"/>
        <end position="66"/>
    </location>
</feature>
<feature type="transmembrane region" description="Helical" evidence="6">
    <location>
        <begin position="314"/>
        <end position="332"/>
    </location>
</feature>
<feature type="transmembrane region" description="Helical" evidence="6">
    <location>
        <begin position="12"/>
        <end position="33"/>
    </location>
</feature>
<proteinExistence type="predicted"/>
<dbReference type="EMBL" id="QCYY01002227">
    <property type="protein sequence ID" value="ROT71927.1"/>
    <property type="molecule type" value="Genomic_DNA"/>
</dbReference>
<keyword evidence="4 6" id="KW-0472">Membrane</keyword>
<organism evidence="7 8">
    <name type="scientific">Penaeus vannamei</name>
    <name type="common">Whiteleg shrimp</name>
    <name type="synonym">Litopenaeus vannamei</name>
    <dbReference type="NCBI Taxonomy" id="6689"/>
    <lineage>
        <taxon>Eukaryota</taxon>
        <taxon>Metazoa</taxon>
        <taxon>Ecdysozoa</taxon>
        <taxon>Arthropoda</taxon>
        <taxon>Crustacea</taxon>
        <taxon>Multicrustacea</taxon>
        <taxon>Malacostraca</taxon>
        <taxon>Eumalacostraca</taxon>
        <taxon>Eucarida</taxon>
        <taxon>Decapoda</taxon>
        <taxon>Dendrobranchiata</taxon>
        <taxon>Penaeoidea</taxon>
        <taxon>Penaeidae</taxon>
        <taxon>Penaeus</taxon>
    </lineage>
</organism>
<keyword evidence="2 6" id="KW-0812">Transmembrane</keyword>
<feature type="transmembrane region" description="Helical" evidence="6">
    <location>
        <begin position="212"/>
        <end position="232"/>
    </location>
</feature>
<gene>
    <name evidence="7" type="ORF">C7M84_009704</name>
</gene>
<dbReference type="PANTHER" id="PTHR11040:SF203">
    <property type="entry name" value="FI18611P1-RELATED"/>
    <property type="match status" value="1"/>
</dbReference>
<evidence type="ECO:0000256" key="6">
    <source>
        <dbReference type="SAM" id="Phobius"/>
    </source>
</evidence>
<comment type="subcellular location">
    <subcellularLocation>
        <location evidence="1">Membrane</location>
        <topology evidence="1">Multi-pass membrane protein</topology>
    </subcellularLocation>
</comment>
<evidence type="ECO:0000256" key="3">
    <source>
        <dbReference type="ARBA" id="ARBA00022989"/>
    </source>
</evidence>
<feature type="region of interest" description="Disordered" evidence="5">
    <location>
        <begin position="119"/>
        <end position="151"/>
    </location>
</feature>
<evidence type="ECO:0000313" key="7">
    <source>
        <dbReference type="EMBL" id="ROT71927.1"/>
    </source>
</evidence>
<evidence type="ECO:0000256" key="2">
    <source>
        <dbReference type="ARBA" id="ARBA00022692"/>
    </source>
</evidence>
<feature type="compositionally biased region" description="Basic and acidic residues" evidence="5">
    <location>
        <begin position="119"/>
        <end position="149"/>
    </location>
</feature>
<evidence type="ECO:0000256" key="5">
    <source>
        <dbReference type="SAM" id="MobiDB-lite"/>
    </source>
</evidence>